<evidence type="ECO:0000313" key="2">
    <source>
        <dbReference type="Proteomes" id="UP000701702"/>
    </source>
</evidence>
<dbReference type="RefSeq" id="WP_224001327.1">
    <property type="nucleotide sequence ID" value="NZ_CAJZAF010000007.1"/>
</dbReference>
<sequence length="77" mass="8517">MASVFIDGVEYVPRAEVPELTDARLKEALAELVSIQYFQEHHKAVAQSWNVLRALAPELAELAATDPKAAYERIHGA</sequence>
<reference evidence="1 2" key="1">
    <citation type="submission" date="2021-08" db="EMBL/GenBank/DDBJ databases">
        <authorList>
            <person name="Peeters C."/>
        </authorList>
    </citation>
    <scope>NUCLEOTIDE SEQUENCE [LARGE SCALE GENOMIC DNA]</scope>
    <source>
        <strain evidence="1 2">LMG 23994</strain>
    </source>
</reference>
<keyword evidence="2" id="KW-1185">Reference proteome</keyword>
<evidence type="ECO:0000313" key="1">
    <source>
        <dbReference type="EMBL" id="CAG9169899.1"/>
    </source>
</evidence>
<gene>
    <name evidence="1" type="ORF">LMG23994_01719</name>
</gene>
<proteinExistence type="predicted"/>
<dbReference type="Proteomes" id="UP000701702">
    <property type="component" value="Unassembled WGS sequence"/>
</dbReference>
<name>A0ABM8WR35_9BURK</name>
<dbReference type="EMBL" id="CAJZAF010000007">
    <property type="protein sequence ID" value="CAG9169899.1"/>
    <property type="molecule type" value="Genomic_DNA"/>
</dbReference>
<comment type="caution">
    <text evidence="1">The sequence shown here is derived from an EMBL/GenBank/DDBJ whole genome shotgun (WGS) entry which is preliminary data.</text>
</comment>
<organism evidence="1 2">
    <name type="scientific">Cupriavidus pinatubonensis</name>
    <dbReference type="NCBI Taxonomy" id="248026"/>
    <lineage>
        <taxon>Bacteria</taxon>
        <taxon>Pseudomonadati</taxon>
        <taxon>Pseudomonadota</taxon>
        <taxon>Betaproteobacteria</taxon>
        <taxon>Burkholderiales</taxon>
        <taxon>Burkholderiaceae</taxon>
        <taxon>Cupriavidus</taxon>
    </lineage>
</organism>
<protein>
    <submittedName>
        <fullName evidence="1">Uncharacterized protein</fullName>
    </submittedName>
</protein>
<accession>A0ABM8WR35</accession>